<evidence type="ECO:0000256" key="5">
    <source>
        <dbReference type="ARBA" id="ARBA00023004"/>
    </source>
</evidence>
<protein>
    <submittedName>
        <fullName evidence="9">C-type cytochrome</fullName>
    </submittedName>
</protein>
<name>A0A411DN20_CHRID</name>
<gene>
    <name evidence="9" type="ORF">EU348_11470</name>
</gene>
<accession>A0A411DN20</accession>
<sequence length="142" mass="15462">MKILVQNTVIALTLATLLFCCSKPETTPIPQAEPYSEQQVVQPQPVETAPEVSASNDGPKHEGLKLIEGTDCLTCHKIDSKLIGPSYQEVAAKYSVADLDMLAQKIIDGGKGNWGEIPMTPHTGLSKENARQMVKYILSLKK</sequence>
<dbReference type="InterPro" id="IPR009056">
    <property type="entry name" value="Cyt_c-like_dom"/>
</dbReference>
<dbReference type="EMBL" id="CP035532">
    <property type="protein sequence ID" value="QBA21779.1"/>
    <property type="molecule type" value="Genomic_DNA"/>
</dbReference>
<dbReference type="SUPFAM" id="SSF46626">
    <property type="entry name" value="Cytochrome c"/>
    <property type="match status" value="1"/>
</dbReference>
<evidence type="ECO:0000256" key="7">
    <source>
        <dbReference type="SAM" id="MobiDB-lite"/>
    </source>
</evidence>
<reference evidence="9" key="1">
    <citation type="submission" date="2019-01" db="EMBL/GenBank/DDBJ databases">
        <title>Whole Genome Sequencing for Putative Detection of Antimicrobial Resistance and Potential Virulence Factors in Chryseobacterium indologenes isolated from Nile Tilapia in Tanzania.</title>
        <authorList>
            <person name="Mwega E."/>
            <person name="Mutoloki S."/>
            <person name="Mugimba K."/>
            <person name="Colquhoun D."/>
            <person name="Mdegela R."/>
            <person name="Evensen O."/>
            <person name="Wasteson Y."/>
        </authorList>
    </citation>
    <scope>NUCLEOTIDE SEQUENCE [LARGE SCALE GENOMIC DNA]</scope>
    <source>
        <strain evidence="9">StR 01</strain>
    </source>
</reference>
<evidence type="ECO:0000256" key="3">
    <source>
        <dbReference type="ARBA" id="ARBA00022723"/>
    </source>
</evidence>
<comment type="PTM">
    <text evidence="6">Binds 1 heme c group covalently per subunit.</text>
</comment>
<dbReference type="PROSITE" id="PS51007">
    <property type="entry name" value="CYTC"/>
    <property type="match status" value="1"/>
</dbReference>
<proteinExistence type="predicted"/>
<organism evidence="9">
    <name type="scientific">Chryseobacterium indologenes</name>
    <name type="common">Flavobacterium indologenes</name>
    <dbReference type="NCBI Taxonomy" id="253"/>
    <lineage>
        <taxon>Bacteria</taxon>
        <taxon>Pseudomonadati</taxon>
        <taxon>Bacteroidota</taxon>
        <taxon>Flavobacteriia</taxon>
        <taxon>Flavobacteriales</taxon>
        <taxon>Weeksellaceae</taxon>
        <taxon>Chryseobacterium group</taxon>
        <taxon>Chryseobacterium</taxon>
    </lineage>
</organism>
<dbReference type="PRINTS" id="PR00606">
    <property type="entry name" value="CYTCHROMECID"/>
</dbReference>
<keyword evidence="4" id="KW-0249">Electron transport</keyword>
<evidence type="ECO:0000256" key="6">
    <source>
        <dbReference type="PIRSR" id="PIRSR602324-1"/>
    </source>
</evidence>
<keyword evidence="1" id="KW-0813">Transport</keyword>
<keyword evidence="3 6" id="KW-0479">Metal-binding</keyword>
<dbReference type="GO" id="GO:0009055">
    <property type="term" value="F:electron transfer activity"/>
    <property type="evidence" value="ECO:0007669"/>
    <property type="project" value="InterPro"/>
</dbReference>
<feature type="domain" description="Cytochrome c" evidence="8">
    <location>
        <begin position="58"/>
        <end position="141"/>
    </location>
</feature>
<dbReference type="Pfam" id="PF00034">
    <property type="entry name" value="Cytochrom_C"/>
    <property type="match status" value="1"/>
</dbReference>
<evidence type="ECO:0000256" key="4">
    <source>
        <dbReference type="ARBA" id="ARBA00022982"/>
    </source>
</evidence>
<keyword evidence="5 6" id="KW-0408">Iron</keyword>
<dbReference type="GO" id="GO:0005506">
    <property type="term" value="F:iron ion binding"/>
    <property type="evidence" value="ECO:0007669"/>
    <property type="project" value="InterPro"/>
</dbReference>
<feature type="compositionally biased region" description="Low complexity" evidence="7">
    <location>
        <begin position="33"/>
        <end position="52"/>
    </location>
</feature>
<evidence type="ECO:0000256" key="2">
    <source>
        <dbReference type="ARBA" id="ARBA00022617"/>
    </source>
</evidence>
<dbReference type="Gene3D" id="1.10.760.10">
    <property type="entry name" value="Cytochrome c-like domain"/>
    <property type="match status" value="1"/>
</dbReference>
<dbReference type="InterPro" id="IPR036909">
    <property type="entry name" value="Cyt_c-like_dom_sf"/>
</dbReference>
<feature type="binding site" description="covalent" evidence="6">
    <location>
        <position position="119"/>
    </location>
    <ligand>
        <name>heme c</name>
        <dbReference type="ChEBI" id="CHEBI:61717"/>
    </ligand>
</feature>
<feature type="binding site" description="covalent" evidence="6">
    <location>
        <position position="72"/>
    </location>
    <ligand>
        <name>heme c</name>
        <dbReference type="ChEBI" id="CHEBI:61717"/>
    </ligand>
</feature>
<dbReference type="AlphaFoldDB" id="A0A411DN20"/>
<evidence type="ECO:0000313" key="9">
    <source>
        <dbReference type="EMBL" id="QBA21779.1"/>
    </source>
</evidence>
<evidence type="ECO:0000259" key="8">
    <source>
        <dbReference type="PROSITE" id="PS51007"/>
    </source>
</evidence>
<feature type="region of interest" description="Disordered" evidence="7">
    <location>
        <begin position="30"/>
        <end position="61"/>
    </location>
</feature>
<dbReference type="GO" id="GO:0020037">
    <property type="term" value="F:heme binding"/>
    <property type="evidence" value="ECO:0007669"/>
    <property type="project" value="InterPro"/>
</dbReference>
<dbReference type="InterPro" id="IPR002324">
    <property type="entry name" value="Cyt_c_ID"/>
</dbReference>
<evidence type="ECO:0000256" key="1">
    <source>
        <dbReference type="ARBA" id="ARBA00022448"/>
    </source>
</evidence>
<feature type="binding site" description="covalent" evidence="6">
    <location>
        <position position="76"/>
    </location>
    <ligand>
        <name>heme c</name>
        <dbReference type="ChEBI" id="CHEBI:61717"/>
    </ligand>
</feature>
<keyword evidence="2 6" id="KW-0349">Heme</keyword>